<sequence>MKKKIAAAVLGILMAGTTAVYASPVTDFEKGHISAEFGSTLNSTFNGSGEVTGKADGKSGFKYGVTAGLGDNWALQFKGGKFKSEVFSAYSTSLNHTVSTYGKSTHQEINLIHRIGPNVSAVAGWVQNKFSYGNTVAPATIASLHAGFMTDQKLNEKATLFAAVLSGKDVLFWEAGVSYKIAKDAHFNVSYGERQFEDVDLDAPAYALHKKEDYKLKGITCLFSVDFK</sequence>
<name>A0A4R1Q891_9FIRM</name>
<protein>
    <recommendedName>
        <fullName evidence="4">Outer membrane protein with beta-barrel domain</fullName>
    </recommendedName>
</protein>
<dbReference type="EMBL" id="SLUI01000003">
    <property type="protein sequence ID" value="TCL38561.1"/>
    <property type="molecule type" value="Genomic_DNA"/>
</dbReference>
<evidence type="ECO:0000256" key="1">
    <source>
        <dbReference type="SAM" id="SignalP"/>
    </source>
</evidence>
<dbReference type="AlphaFoldDB" id="A0A4R1Q891"/>
<accession>A0A4R1Q891</accession>
<keyword evidence="1" id="KW-0732">Signal</keyword>
<evidence type="ECO:0000313" key="3">
    <source>
        <dbReference type="Proteomes" id="UP000295063"/>
    </source>
</evidence>
<dbReference type="RefSeq" id="WP_132076506.1">
    <property type="nucleotide sequence ID" value="NZ_SLUI01000003.1"/>
</dbReference>
<feature type="signal peptide" evidence="1">
    <location>
        <begin position="1"/>
        <end position="22"/>
    </location>
</feature>
<evidence type="ECO:0008006" key="4">
    <source>
        <dbReference type="Google" id="ProtNLM"/>
    </source>
</evidence>
<dbReference type="Proteomes" id="UP000295063">
    <property type="component" value="Unassembled WGS sequence"/>
</dbReference>
<feature type="chain" id="PRO_5020356021" description="Outer membrane protein with beta-barrel domain" evidence="1">
    <location>
        <begin position="23"/>
        <end position="228"/>
    </location>
</feature>
<reference evidence="2 3" key="1">
    <citation type="submission" date="2019-03" db="EMBL/GenBank/DDBJ databases">
        <title>Genomic Encyclopedia of Type Strains, Phase IV (KMG-IV): sequencing the most valuable type-strain genomes for metagenomic binning, comparative biology and taxonomic classification.</title>
        <authorList>
            <person name="Goeker M."/>
        </authorList>
    </citation>
    <scope>NUCLEOTIDE SEQUENCE [LARGE SCALE GENOMIC DNA]</scope>
    <source>
        <strain evidence="2 3">DSM 15969</strain>
    </source>
</reference>
<dbReference type="SUPFAM" id="SSF56935">
    <property type="entry name" value="Porins"/>
    <property type="match status" value="1"/>
</dbReference>
<dbReference type="OrthoDB" id="1679563at2"/>
<keyword evidence="3" id="KW-1185">Reference proteome</keyword>
<proteinExistence type="predicted"/>
<gene>
    <name evidence="2" type="ORF">EV210_10333</name>
</gene>
<comment type="caution">
    <text evidence="2">The sequence shown here is derived from an EMBL/GenBank/DDBJ whole genome shotgun (WGS) entry which is preliminary data.</text>
</comment>
<evidence type="ECO:0000313" key="2">
    <source>
        <dbReference type="EMBL" id="TCL38561.1"/>
    </source>
</evidence>
<organism evidence="2 3">
    <name type="scientific">Anaerospora hongkongensis</name>
    <dbReference type="NCBI Taxonomy" id="244830"/>
    <lineage>
        <taxon>Bacteria</taxon>
        <taxon>Bacillati</taxon>
        <taxon>Bacillota</taxon>
        <taxon>Negativicutes</taxon>
        <taxon>Selenomonadales</taxon>
        <taxon>Sporomusaceae</taxon>
        <taxon>Anaerospora</taxon>
    </lineage>
</organism>